<comment type="caution">
    <text evidence="1">The sequence shown here is derived from an EMBL/GenBank/DDBJ whole genome shotgun (WGS) entry which is preliminary data.</text>
</comment>
<evidence type="ECO:0000313" key="2">
    <source>
        <dbReference type="Proteomes" id="UP000821866"/>
    </source>
</evidence>
<dbReference type="AlphaFoldDB" id="A0A9J6DCN7"/>
<organism evidence="1 2">
    <name type="scientific">Rhipicephalus microplus</name>
    <name type="common">Cattle tick</name>
    <name type="synonym">Boophilus microplus</name>
    <dbReference type="NCBI Taxonomy" id="6941"/>
    <lineage>
        <taxon>Eukaryota</taxon>
        <taxon>Metazoa</taxon>
        <taxon>Ecdysozoa</taxon>
        <taxon>Arthropoda</taxon>
        <taxon>Chelicerata</taxon>
        <taxon>Arachnida</taxon>
        <taxon>Acari</taxon>
        <taxon>Parasitiformes</taxon>
        <taxon>Ixodida</taxon>
        <taxon>Ixodoidea</taxon>
        <taxon>Ixodidae</taxon>
        <taxon>Rhipicephalinae</taxon>
        <taxon>Rhipicephalus</taxon>
        <taxon>Boophilus</taxon>
    </lineage>
</organism>
<proteinExistence type="predicted"/>
<accession>A0A9J6DCN7</accession>
<name>A0A9J6DCN7_RHIMP</name>
<gene>
    <name evidence="1" type="ORF">HPB51_020305</name>
</gene>
<keyword evidence="2" id="KW-1185">Reference proteome</keyword>
<reference evidence="1" key="2">
    <citation type="submission" date="2021-09" db="EMBL/GenBank/DDBJ databases">
        <authorList>
            <person name="Jia N."/>
            <person name="Wang J."/>
            <person name="Shi W."/>
            <person name="Du L."/>
            <person name="Sun Y."/>
            <person name="Zhan W."/>
            <person name="Jiang J."/>
            <person name="Wang Q."/>
            <person name="Zhang B."/>
            <person name="Ji P."/>
            <person name="Sakyi L.B."/>
            <person name="Cui X."/>
            <person name="Yuan T."/>
            <person name="Jiang B."/>
            <person name="Yang W."/>
            <person name="Lam T.T.-Y."/>
            <person name="Chang Q."/>
            <person name="Ding S."/>
            <person name="Wang X."/>
            <person name="Zhu J."/>
            <person name="Ruan X."/>
            <person name="Zhao L."/>
            <person name="Wei J."/>
            <person name="Que T."/>
            <person name="Du C."/>
            <person name="Cheng J."/>
            <person name="Dai P."/>
            <person name="Han X."/>
            <person name="Huang E."/>
            <person name="Gao Y."/>
            <person name="Liu J."/>
            <person name="Shao H."/>
            <person name="Ye R."/>
            <person name="Li L."/>
            <person name="Wei W."/>
            <person name="Wang X."/>
            <person name="Wang C."/>
            <person name="Huo Q."/>
            <person name="Li W."/>
            <person name="Guo W."/>
            <person name="Chen H."/>
            <person name="Chen S."/>
            <person name="Zhou L."/>
            <person name="Zhou L."/>
            <person name="Ni X."/>
            <person name="Tian J."/>
            <person name="Zhou Y."/>
            <person name="Sheng Y."/>
            <person name="Liu T."/>
            <person name="Pan Y."/>
            <person name="Xia L."/>
            <person name="Li J."/>
            <person name="Zhao F."/>
            <person name="Cao W."/>
        </authorList>
    </citation>
    <scope>NUCLEOTIDE SEQUENCE</scope>
    <source>
        <strain evidence="1">Rmic-2018</strain>
        <tissue evidence="1">Larvae</tissue>
    </source>
</reference>
<sequence length="123" mass="13610">MEALADLKTKQEALAQTVADLTERLSAVEAFVESCDGSAVVSDVPRLIAETVKVQGQTLSARLDDLEDRSRRENVLFFGISDSPNETWAQSEGHVRDLLSRHLDMHISDSEVSRAHRLGSYGR</sequence>
<dbReference type="EMBL" id="JABSTU010000010">
    <property type="protein sequence ID" value="KAH8019606.1"/>
    <property type="molecule type" value="Genomic_DNA"/>
</dbReference>
<protein>
    <submittedName>
        <fullName evidence="1">Uncharacterized protein</fullName>
    </submittedName>
</protein>
<reference evidence="1" key="1">
    <citation type="journal article" date="2020" name="Cell">
        <title>Large-Scale Comparative Analyses of Tick Genomes Elucidate Their Genetic Diversity and Vector Capacities.</title>
        <authorList>
            <consortium name="Tick Genome and Microbiome Consortium (TIGMIC)"/>
            <person name="Jia N."/>
            <person name="Wang J."/>
            <person name="Shi W."/>
            <person name="Du L."/>
            <person name="Sun Y."/>
            <person name="Zhan W."/>
            <person name="Jiang J.F."/>
            <person name="Wang Q."/>
            <person name="Zhang B."/>
            <person name="Ji P."/>
            <person name="Bell-Sakyi L."/>
            <person name="Cui X.M."/>
            <person name="Yuan T.T."/>
            <person name="Jiang B.G."/>
            <person name="Yang W.F."/>
            <person name="Lam T.T."/>
            <person name="Chang Q.C."/>
            <person name="Ding S.J."/>
            <person name="Wang X.J."/>
            <person name="Zhu J.G."/>
            <person name="Ruan X.D."/>
            <person name="Zhao L."/>
            <person name="Wei J.T."/>
            <person name="Ye R.Z."/>
            <person name="Que T.C."/>
            <person name="Du C.H."/>
            <person name="Zhou Y.H."/>
            <person name="Cheng J.X."/>
            <person name="Dai P.F."/>
            <person name="Guo W.B."/>
            <person name="Han X.H."/>
            <person name="Huang E.J."/>
            <person name="Li L.F."/>
            <person name="Wei W."/>
            <person name="Gao Y.C."/>
            <person name="Liu J.Z."/>
            <person name="Shao H.Z."/>
            <person name="Wang X."/>
            <person name="Wang C.C."/>
            <person name="Yang T.C."/>
            <person name="Huo Q.B."/>
            <person name="Li W."/>
            <person name="Chen H.Y."/>
            <person name="Chen S.E."/>
            <person name="Zhou L.G."/>
            <person name="Ni X.B."/>
            <person name="Tian J.H."/>
            <person name="Sheng Y."/>
            <person name="Liu T."/>
            <person name="Pan Y.S."/>
            <person name="Xia L.Y."/>
            <person name="Li J."/>
            <person name="Zhao F."/>
            <person name="Cao W.C."/>
        </authorList>
    </citation>
    <scope>NUCLEOTIDE SEQUENCE</scope>
    <source>
        <strain evidence="1">Rmic-2018</strain>
    </source>
</reference>
<dbReference type="Proteomes" id="UP000821866">
    <property type="component" value="Chromosome 8"/>
</dbReference>
<evidence type="ECO:0000313" key="1">
    <source>
        <dbReference type="EMBL" id="KAH8019606.1"/>
    </source>
</evidence>